<name>A0ABU6UBU9_9FABA</name>
<dbReference type="Pfam" id="PF13456">
    <property type="entry name" value="RVT_3"/>
    <property type="match status" value="1"/>
</dbReference>
<sequence length="227" mass="25179">MHIVTWLTRNSKKSQIINQIRKVGRRVTWHPPPRGWIKSNVDAFFSAASCKGSIAATFRDEDGKLLTAITSIGDFPSALAAEASALSEAMSLAVNLNVEIIQAIKSNSLVAEIDAYIEDIRDLMSIINDIGFIWVPRKANRLSHEFVRFAVDGEVALGSLLVFGTGVKLCEIPMVISLLFEIKDLVIIVEAMGIRQVSRSFKISSQMLESSDSILDVCFQNHKECRR</sequence>
<evidence type="ECO:0000313" key="2">
    <source>
        <dbReference type="EMBL" id="MED6158155.1"/>
    </source>
</evidence>
<comment type="caution">
    <text evidence="2">The sequence shown here is derived from an EMBL/GenBank/DDBJ whole genome shotgun (WGS) entry which is preliminary data.</text>
</comment>
<dbReference type="PANTHER" id="PTHR47074:SF73">
    <property type="entry name" value="OS04G0448401 PROTEIN"/>
    <property type="match status" value="1"/>
</dbReference>
<reference evidence="2 3" key="1">
    <citation type="journal article" date="2023" name="Plants (Basel)">
        <title>Bridging the Gap: Combining Genomics and Transcriptomics Approaches to Understand Stylosanthes scabra, an Orphan Legume from the Brazilian Caatinga.</title>
        <authorList>
            <person name="Ferreira-Neto J.R.C."/>
            <person name="da Silva M.D."/>
            <person name="Binneck E."/>
            <person name="de Melo N.F."/>
            <person name="da Silva R.H."/>
            <person name="de Melo A.L.T.M."/>
            <person name="Pandolfi V."/>
            <person name="Bustamante F.O."/>
            <person name="Brasileiro-Vidal A.C."/>
            <person name="Benko-Iseppon A.M."/>
        </authorList>
    </citation>
    <scope>NUCLEOTIDE SEQUENCE [LARGE SCALE GENOMIC DNA]</scope>
    <source>
        <tissue evidence="2">Leaves</tissue>
    </source>
</reference>
<dbReference type="PANTHER" id="PTHR47074">
    <property type="entry name" value="BNAC02G40300D PROTEIN"/>
    <property type="match status" value="1"/>
</dbReference>
<organism evidence="2 3">
    <name type="scientific">Stylosanthes scabra</name>
    <dbReference type="NCBI Taxonomy" id="79078"/>
    <lineage>
        <taxon>Eukaryota</taxon>
        <taxon>Viridiplantae</taxon>
        <taxon>Streptophyta</taxon>
        <taxon>Embryophyta</taxon>
        <taxon>Tracheophyta</taxon>
        <taxon>Spermatophyta</taxon>
        <taxon>Magnoliopsida</taxon>
        <taxon>eudicotyledons</taxon>
        <taxon>Gunneridae</taxon>
        <taxon>Pentapetalae</taxon>
        <taxon>rosids</taxon>
        <taxon>fabids</taxon>
        <taxon>Fabales</taxon>
        <taxon>Fabaceae</taxon>
        <taxon>Papilionoideae</taxon>
        <taxon>50 kb inversion clade</taxon>
        <taxon>dalbergioids sensu lato</taxon>
        <taxon>Dalbergieae</taxon>
        <taxon>Pterocarpus clade</taxon>
        <taxon>Stylosanthes</taxon>
    </lineage>
</organism>
<dbReference type="InterPro" id="IPR036397">
    <property type="entry name" value="RNaseH_sf"/>
</dbReference>
<dbReference type="EMBL" id="JASCZI010120954">
    <property type="protein sequence ID" value="MED6158155.1"/>
    <property type="molecule type" value="Genomic_DNA"/>
</dbReference>
<evidence type="ECO:0000259" key="1">
    <source>
        <dbReference type="Pfam" id="PF13456"/>
    </source>
</evidence>
<keyword evidence="3" id="KW-1185">Reference proteome</keyword>
<proteinExistence type="predicted"/>
<gene>
    <name evidence="2" type="ORF">PIB30_030212</name>
</gene>
<accession>A0ABU6UBU9</accession>
<protein>
    <recommendedName>
        <fullName evidence="1">RNase H type-1 domain-containing protein</fullName>
    </recommendedName>
</protein>
<dbReference type="InterPro" id="IPR002156">
    <property type="entry name" value="RNaseH_domain"/>
</dbReference>
<feature type="domain" description="RNase H type-1" evidence="1">
    <location>
        <begin position="40"/>
        <end position="149"/>
    </location>
</feature>
<dbReference type="Proteomes" id="UP001341840">
    <property type="component" value="Unassembled WGS sequence"/>
</dbReference>
<dbReference type="Gene3D" id="3.30.420.10">
    <property type="entry name" value="Ribonuclease H-like superfamily/Ribonuclease H"/>
    <property type="match status" value="1"/>
</dbReference>
<evidence type="ECO:0000313" key="3">
    <source>
        <dbReference type="Proteomes" id="UP001341840"/>
    </source>
</evidence>
<dbReference type="InterPro" id="IPR052929">
    <property type="entry name" value="RNase_H-like_EbsB-rel"/>
</dbReference>